<dbReference type="AlphaFoldDB" id="A0A7Y2LY68"/>
<proteinExistence type="predicted"/>
<dbReference type="EMBL" id="JABEMB010000002">
    <property type="protein sequence ID" value="NNH02917.1"/>
    <property type="molecule type" value="Genomic_DNA"/>
</dbReference>
<evidence type="ECO:0000313" key="2">
    <source>
        <dbReference type="Proteomes" id="UP000543598"/>
    </source>
</evidence>
<organism evidence="1 2">
    <name type="scientific">Microbacterium ulmi</name>
    <dbReference type="NCBI Taxonomy" id="179095"/>
    <lineage>
        <taxon>Bacteria</taxon>
        <taxon>Bacillati</taxon>
        <taxon>Actinomycetota</taxon>
        <taxon>Actinomycetes</taxon>
        <taxon>Micrococcales</taxon>
        <taxon>Microbacteriaceae</taxon>
        <taxon>Microbacterium</taxon>
    </lineage>
</organism>
<dbReference type="Pfam" id="PF20120">
    <property type="entry name" value="DUF6510"/>
    <property type="match status" value="1"/>
</dbReference>
<sequence length="85" mass="8838">MMQVELVDGNALAGALTEVFAADATTIEVECGGCGARRALAEAVVERDAAAAIVRCRDCTHTLLTILHEGGGIRLVLGQARSMRA</sequence>
<name>A0A7Y2LY68_9MICO</name>
<keyword evidence="2" id="KW-1185">Reference proteome</keyword>
<reference evidence="1 2" key="1">
    <citation type="submission" date="2020-05" db="EMBL/GenBank/DDBJ databases">
        <title>MicrobeNet Type strains.</title>
        <authorList>
            <person name="Nicholson A.C."/>
        </authorList>
    </citation>
    <scope>NUCLEOTIDE SEQUENCE [LARGE SCALE GENOMIC DNA]</scope>
    <source>
        <strain evidence="1 2">JCM 14282</strain>
    </source>
</reference>
<dbReference type="Proteomes" id="UP000543598">
    <property type="component" value="Unassembled WGS sequence"/>
</dbReference>
<comment type="caution">
    <text evidence="1">The sequence shown here is derived from an EMBL/GenBank/DDBJ whole genome shotgun (WGS) entry which is preliminary data.</text>
</comment>
<dbReference type="RefSeq" id="WP_167040333.1">
    <property type="nucleotide sequence ID" value="NZ_BAAANA010000003.1"/>
</dbReference>
<gene>
    <name evidence="1" type="ORF">HLA99_03450</name>
</gene>
<protein>
    <submittedName>
        <fullName evidence="1">Uncharacterized protein</fullName>
    </submittedName>
</protein>
<evidence type="ECO:0000313" key="1">
    <source>
        <dbReference type="EMBL" id="NNH02917.1"/>
    </source>
</evidence>
<dbReference type="InterPro" id="IPR045423">
    <property type="entry name" value="DUF6510"/>
</dbReference>
<accession>A0A7Y2LY68</accession>